<keyword evidence="3" id="KW-1185">Reference proteome</keyword>
<reference evidence="2" key="1">
    <citation type="submission" date="2021-06" db="EMBL/GenBank/DDBJ databases">
        <title>Comparative genomics, transcriptomics and evolutionary studies reveal genomic signatures of adaptation to plant cell wall in hemibiotrophic fungi.</title>
        <authorList>
            <consortium name="DOE Joint Genome Institute"/>
            <person name="Baroncelli R."/>
            <person name="Diaz J.F."/>
            <person name="Benocci T."/>
            <person name="Peng M."/>
            <person name="Battaglia E."/>
            <person name="Haridas S."/>
            <person name="Andreopoulos W."/>
            <person name="Labutti K."/>
            <person name="Pangilinan J."/>
            <person name="Floch G.L."/>
            <person name="Makela M.R."/>
            <person name="Henrissat B."/>
            <person name="Grigoriev I.V."/>
            <person name="Crouch J.A."/>
            <person name="De Vries R.P."/>
            <person name="Sukno S.A."/>
            <person name="Thon M.R."/>
        </authorList>
    </citation>
    <scope>NUCLEOTIDE SEQUENCE</scope>
    <source>
        <strain evidence="2">CBS 193.32</strain>
    </source>
</reference>
<name>A0AAJ0ATS2_9PEZI</name>
<proteinExistence type="predicted"/>
<feature type="transmembrane region" description="Helical" evidence="1">
    <location>
        <begin position="93"/>
        <end position="113"/>
    </location>
</feature>
<keyword evidence="1" id="KW-0812">Transmembrane</keyword>
<accession>A0AAJ0ATS2</accession>
<evidence type="ECO:0000313" key="3">
    <source>
        <dbReference type="Proteomes" id="UP001224890"/>
    </source>
</evidence>
<evidence type="ECO:0000256" key="1">
    <source>
        <dbReference type="SAM" id="Phobius"/>
    </source>
</evidence>
<dbReference type="Proteomes" id="UP001224890">
    <property type="component" value="Unassembled WGS sequence"/>
</dbReference>
<protein>
    <submittedName>
        <fullName evidence="2">Uncharacterized protein</fullName>
    </submittedName>
</protein>
<sequence length="119" mass="13194">MMEKVQGTFPWSWSAPSEPMSAYRSNAQVAALVIGLTQMTSTVDCQRSHCCLRRFSTNCLSYKVVMPSLLSISPSLVYSSISHHEHTHLGSLSYFLFLPCSPCFSAYLAAFSLSDQSSR</sequence>
<keyword evidence="1" id="KW-1133">Transmembrane helix</keyword>
<organism evidence="2 3">
    <name type="scientific">Colletotrichum godetiae</name>
    <dbReference type="NCBI Taxonomy" id="1209918"/>
    <lineage>
        <taxon>Eukaryota</taxon>
        <taxon>Fungi</taxon>
        <taxon>Dikarya</taxon>
        <taxon>Ascomycota</taxon>
        <taxon>Pezizomycotina</taxon>
        <taxon>Sordariomycetes</taxon>
        <taxon>Hypocreomycetidae</taxon>
        <taxon>Glomerellales</taxon>
        <taxon>Glomerellaceae</taxon>
        <taxon>Colletotrichum</taxon>
        <taxon>Colletotrichum acutatum species complex</taxon>
    </lineage>
</organism>
<dbReference type="RefSeq" id="XP_060432511.1">
    <property type="nucleotide sequence ID" value="XM_060566696.1"/>
</dbReference>
<feature type="transmembrane region" description="Helical" evidence="1">
    <location>
        <begin position="62"/>
        <end position="81"/>
    </location>
</feature>
<keyword evidence="1" id="KW-0472">Membrane</keyword>
<comment type="caution">
    <text evidence="2">The sequence shown here is derived from an EMBL/GenBank/DDBJ whole genome shotgun (WGS) entry which is preliminary data.</text>
</comment>
<dbReference type="EMBL" id="JAHMHR010000010">
    <property type="protein sequence ID" value="KAK1688816.1"/>
    <property type="molecule type" value="Genomic_DNA"/>
</dbReference>
<dbReference type="AlphaFoldDB" id="A0AAJ0ATS2"/>
<dbReference type="GeneID" id="85451222"/>
<evidence type="ECO:0000313" key="2">
    <source>
        <dbReference type="EMBL" id="KAK1688816.1"/>
    </source>
</evidence>
<gene>
    <name evidence="2" type="ORF">BDP55DRAFT_31313</name>
</gene>